<dbReference type="GO" id="GO:0016301">
    <property type="term" value="F:kinase activity"/>
    <property type="evidence" value="ECO:0007669"/>
    <property type="project" value="UniProtKB-KW"/>
</dbReference>
<organism evidence="2 3">
    <name type="scientific">Corynebacterium spheniscorum</name>
    <dbReference type="NCBI Taxonomy" id="185761"/>
    <lineage>
        <taxon>Bacteria</taxon>
        <taxon>Bacillati</taxon>
        <taxon>Actinomycetota</taxon>
        <taxon>Actinomycetes</taxon>
        <taxon>Mycobacteriales</taxon>
        <taxon>Corynebacteriaceae</taxon>
        <taxon>Corynebacterium</taxon>
    </lineage>
</organism>
<dbReference type="InterPro" id="IPR000600">
    <property type="entry name" value="ROK"/>
</dbReference>
<dbReference type="PANTHER" id="PTHR18964">
    <property type="entry name" value="ROK (REPRESSOR, ORF, KINASE) FAMILY"/>
    <property type="match status" value="1"/>
</dbReference>
<evidence type="ECO:0000313" key="2">
    <source>
        <dbReference type="EMBL" id="SFG39692.1"/>
    </source>
</evidence>
<protein>
    <submittedName>
        <fullName evidence="2">Glucokinase</fullName>
    </submittedName>
</protein>
<dbReference type="EMBL" id="FOPJ01000003">
    <property type="protein sequence ID" value="SFG39692.1"/>
    <property type="molecule type" value="Genomic_DNA"/>
</dbReference>
<dbReference type="STRING" id="185761.SAMN05660282_00796"/>
<name>A0A1I2RGU0_9CORY</name>
<comment type="similarity">
    <text evidence="1">Belongs to the ROK (NagC/XylR) family.</text>
</comment>
<dbReference type="CDD" id="cd24061">
    <property type="entry name" value="ASKHA_NBD_ROK_SgGLK-like"/>
    <property type="match status" value="1"/>
</dbReference>
<sequence length="360" mass="37868">MSDQKLLPTARETLTIGFDIGGTNMRAGVVDSQGKILRAASLRTPDTEAGMDAGIHDLVSRLRKDFEVDAVGLAVAGFLDPECEVVRFAPHLPWRDAPVRQHLSEILSLPVRLEHDANSAAWGEYTYGAARGVEDWVLLAVGTGIGATIMSKGEIFRGAYGTAPEFGHLPVVPGGRRCPCGKRGCLERYCSGTALVETLKELAESCRFCTGPLIAQLREDPSQVNGAMVTEAAAEGDPLGVAAVEEFAYWLGEALAIVADVIDPELIVLGGGVSRAADLYLDRARAYFSERIVGAGHRPLAKIATADLGADAGMIGVADLARRLVRAEAESTSPSSARVGVGVSAAAPITGPTQETPHAE</sequence>
<evidence type="ECO:0000256" key="1">
    <source>
        <dbReference type="ARBA" id="ARBA00006479"/>
    </source>
</evidence>
<keyword evidence="2" id="KW-0418">Kinase</keyword>
<dbReference type="InterPro" id="IPR043129">
    <property type="entry name" value="ATPase_NBD"/>
</dbReference>
<evidence type="ECO:0000313" key="3">
    <source>
        <dbReference type="Proteomes" id="UP000199065"/>
    </source>
</evidence>
<keyword evidence="2" id="KW-0808">Transferase</keyword>
<gene>
    <name evidence="2" type="ORF">SAMN05660282_00796</name>
</gene>
<accession>A0A1I2RGU0</accession>
<keyword evidence="3" id="KW-1185">Reference proteome</keyword>
<reference evidence="2 3" key="1">
    <citation type="submission" date="2016-10" db="EMBL/GenBank/DDBJ databases">
        <authorList>
            <person name="de Groot N.N."/>
        </authorList>
    </citation>
    <scope>NUCLEOTIDE SEQUENCE [LARGE SCALE GENOMIC DNA]</scope>
    <source>
        <strain>J11</strain>
        <strain evidence="3">PG 39</strain>
    </source>
</reference>
<dbReference type="PANTHER" id="PTHR18964:SF173">
    <property type="entry name" value="GLUCOKINASE"/>
    <property type="match status" value="1"/>
</dbReference>
<dbReference type="Pfam" id="PF00480">
    <property type="entry name" value="ROK"/>
    <property type="match status" value="1"/>
</dbReference>
<proteinExistence type="inferred from homology"/>
<dbReference type="Gene3D" id="3.30.420.40">
    <property type="match status" value="2"/>
</dbReference>
<dbReference type="AlphaFoldDB" id="A0A1I2RGU0"/>
<dbReference type="Proteomes" id="UP000199065">
    <property type="component" value="Unassembled WGS sequence"/>
</dbReference>
<dbReference type="SUPFAM" id="SSF53067">
    <property type="entry name" value="Actin-like ATPase domain"/>
    <property type="match status" value="1"/>
</dbReference>